<dbReference type="AlphaFoldDB" id="A0A8J7JTA0"/>
<protein>
    <submittedName>
        <fullName evidence="1">Uncharacterized protein</fullName>
    </submittedName>
</protein>
<evidence type="ECO:0000313" key="2">
    <source>
        <dbReference type="Proteomes" id="UP000620559"/>
    </source>
</evidence>
<organism evidence="1 2">
    <name type="scientific">Plectonema cf. radiosum LEGE 06105</name>
    <dbReference type="NCBI Taxonomy" id="945769"/>
    <lineage>
        <taxon>Bacteria</taxon>
        <taxon>Bacillati</taxon>
        <taxon>Cyanobacteriota</taxon>
        <taxon>Cyanophyceae</taxon>
        <taxon>Oscillatoriophycideae</taxon>
        <taxon>Oscillatoriales</taxon>
        <taxon>Microcoleaceae</taxon>
        <taxon>Plectonema</taxon>
    </lineage>
</organism>
<accession>A0A8J7JTA0</accession>
<proteinExistence type="predicted"/>
<sequence length="103" mass="12063">MSKNKNPDRDQLPYKLQEIADYIHEYSTVCQGDILEILGLLRQLEKLHREIRDGIFQESLPSNRQALYSLLKDIEAEGGWPYIERMRIQALMINLETIAEEDS</sequence>
<name>A0A8J7JTA0_9CYAN</name>
<dbReference type="RefSeq" id="WP_193920399.1">
    <property type="nucleotide sequence ID" value="NZ_JADEWL010000033.1"/>
</dbReference>
<dbReference type="Proteomes" id="UP000620559">
    <property type="component" value="Unassembled WGS sequence"/>
</dbReference>
<comment type="caution">
    <text evidence="1">The sequence shown here is derived from an EMBL/GenBank/DDBJ whole genome shotgun (WGS) entry which is preliminary data.</text>
</comment>
<gene>
    <name evidence="1" type="ORF">IQ247_12430</name>
</gene>
<evidence type="ECO:0000313" key="1">
    <source>
        <dbReference type="EMBL" id="MBE9213464.1"/>
    </source>
</evidence>
<dbReference type="EMBL" id="JADEWL010000033">
    <property type="protein sequence ID" value="MBE9213464.1"/>
    <property type="molecule type" value="Genomic_DNA"/>
</dbReference>
<reference evidence="1" key="1">
    <citation type="submission" date="2020-10" db="EMBL/GenBank/DDBJ databases">
        <authorList>
            <person name="Castelo-Branco R."/>
            <person name="Eusebio N."/>
            <person name="Adriana R."/>
            <person name="Vieira A."/>
            <person name="Brugerolle De Fraissinette N."/>
            <person name="Rezende De Castro R."/>
            <person name="Schneider M.P."/>
            <person name="Vasconcelos V."/>
            <person name="Leao P.N."/>
        </authorList>
    </citation>
    <scope>NUCLEOTIDE SEQUENCE</scope>
    <source>
        <strain evidence="1">LEGE 06105</strain>
    </source>
</reference>
<keyword evidence="2" id="KW-1185">Reference proteome</keyword>